<keyword evidence="2" id="KW-0732">Signal</keyword>
<keyword evidence="4" id="KW-1185">Reference proteome</keyword>
<organism evidence="3 4">
    <name type="scientific">Parthenolecanium corni</name>
    <dbReference type="NCBI Taxonomy" id="536013"/>
    <lineage>
        <taxon>Eukaryota</taxon>
        <taxon>Metazoa</taxon>
        <taxon>Ecdysozoa</taxon>
        <taxon>Arthropoda</taxon>
        <taxon>Hexapoda</taxon>
        <taxon>Insecta</taxon>
        <taxon>Pterygota</taxon>
        <taxon>Neoptera</taxon>
        <taxon>Paraneoptera</taxon>
        <taxon>Hemiptera</taxon>
        <taxon>Sternorrhyncha</taxon>
        <taxon>Coccoidea</taxon>
        <taxon>Coccidae</taxon>
        <taxon>Parthenolecanium</taxon>
    </lineage>
</organism>
<evidence type="ECO:0000313" key="4">
    <source>
        <dbReference type="Proteomes" id="UP001367676"/>
    </source>
</evidence>
<dbReference type="PANTHER" id="PTHR21879">
    <property type="entry name" value="FI03362P-RELATED-RELATED"/>
    <property type="match status" value="1"/>
</dbReference>
<dbReference type="Proteomes" id="UP001367676">
    <property type="component" value="Unassembled WGS sequence"/>
</dbReference>
<dbReference type="Pfam" id="PF07898">
    <property type="entry name" value="DUF1676"/>
    <property type="match status" value="1"/>
</dbReference>
<dbReference type="AlphaFoldDB" id="A0AAN9TBB0"/>
<protein>
    <submittedName>
        <fullName evidence="3">Uncharacterized protein</fullName>
    </submittedName>
</protein>
<evidence type="ECO:0000256" key="1">
    <source>
        <dbReference type="SAM" id="Phobius"/>
    </source>
</evidence>
<dbReference type="InterPro" id="IPR012464">
    <property type="entry name" value="DUF1676"/>
</dbReference>
<accession>A0AAN9TBB0</accession>
<feature type="transmembrane region" description="Helical" evidence="1">
    <location>
        <begin position="188"/>
        <end position="206"/>
    </location>
</feature>
<keyword evidence="1" id="KW-0472">Membrane</keyword>
<comment type="caution">
    <text evidence="3">The sequence shown here is derived from an EMBL/GenBank/DDBJ whole genome shotgun (WGS) entry which is preliminary data.</text>
</comment>
<feature type="chain" id="PRO_5042871267" evidence="2">
    <location>
        <begin position="17"/>
        <end position="320"/>
    </location>
</feature>
<reference evidence="3 4" key="1">
    <citation type="submission" date="2024-03" db="EMBL/GenBank/DDBJ databases">
        <title>Adaptation during the transition from Ophiocordyceps entomopathogen to insect associate is accompanied by gene loss and intensified selection.</title>
        <authorList>
            <person name="Ward C.M."/>
            <person name="Onetto C.A."/>
            <person name="Borneman A.R."/>
        </authorList>
    </citation>
    <scope>NUCLEOTIDE SEQUENCE [LARGE SCALE GENOMIC DNA]</scope>
    <source>
        <strain evidence="3">AWRI1</strain>
        <tissue evidence="3">Single Adult Female</tissue>
    </source>
</reference>
<dbReference type="GO" id="GO:0016020">
    <property type="term" value="C:membrane"/>
    <property type="evidence" value="ECO:0007669"/>
    <property type="project" value="TreeGrafter"/>
</dbReference>
<feature type="transmembrane region" description="Helical" evidence="1">
    <location>
        <begin position="212"/>
        <end position="232"/>
    </location>
</feature>
<feature type="signal peptide" evidence="2">
    <location>
        <begin position="1"/>
        <end position="16"/>
    </location>
</feature>
<keyword evidence="1" id="KW-1133">Transmembrane helix</keyword>
<evidence type="ECO:0000313" key="3">
    <source>
        <dbReference type="EMBL" id="KAK7579889.1"/>
    </source>
</evidence>
<dbReference type="EMBL" id="JBBCAQ010000034">
    <property type="protein sequence ID" value="KAK7579889.1"/>
    <property type="molecule type" value="Genomic_DNA"/>
</dbReference>
<evidence type="ECO:0000256" key="2">
    <source>
        <dbReference type="SAM" id="SignalP"/>
    </source>
</evidence>
<proteinExistence type="predicted"/>
<keyword evidence="1" id="KW-0812">Transmembrane</keyword>
<name>A0AAN9TBB0_9HEMI</name>
<sequence length="320" mass="35456">MKLNFKYLITIGFVSAVLVCGDYTSDVKFENNVLEETNSTSAAADVADLSSTTAASNQDFKKLTKRRCARNYNMNCLKVDLISTLEKLGPSTDFQLLPGVKLVANTDLFKAQRSNDAKMEFTTNNISQQLDELLKQRLVSYAKSLSLNIKIFDKDQKKGKSLGTSIFEDSFRQSVEGRGEKKPGKWGSTLYTAAILTGCTLLWMGLSSIMAMATKALAASLLSIVISIVTAYRSSGSSHKSTTYEIVAKPVYSHAYAAEMQHEPLTAPSNHQYGRNMEWDKVASMSSRSEIQVPIPVVPLPIRDDAHQLAYRTHIRPIYQ</sequence>
<gene>
    <name evidence="3" type="ORF">V9T40_000518</name>
</gene>
<dbReference type="PANTHER" id="PTHR21879:SF9">
    <property type="entry name" value="OSIRIS 16"/>
    <property type="match status" value="1"/>
</dbReference>